<dbReference type="InterPro" id="IPR003599">
    <property type="entry name" value="Ig_sub"/>
</dbReference>
<keyword evidence="4" id="KW-0964">Secreted</keyword>
<dbReference type="OMA" id="TYVCEGV"/>
<dbReference type="Gene3D" id="2.60.40.10">
    <property type="entry name" value="Immunoglobulins"/>
    <property type="match status" value="7"/>
</dbReference>
<dbReference type="FunCoup" id="F7CRW5">
    <property type="interactions" value="84"/>
</dbReference>
<evidence type="ECO:0000256" key="5">
    <source>
        <dbReference type="ARBA" id="ARBA00022692"/>
    </source>
</evidence>
<reference evidence="20" key="2">
    <citation type="submission" date="2025-08" db="UniProtKB">
        <authorList>
            <consortium name="Ensembl"/>
        </authorList>
    </citation>
    <scope>IDENTIFICATION</scope>
</reference>
<dbReference type="InterPro" id="IPR047012">
    <property type="entry name" value="ICAM_VCAM"/>
</dbReference>
<dbReference type="SMART" id="SM00408">
    <property type="entry name" value="IGc2"/>
    <property type="match status" value="5"/>
</dbReference>
<dbReference type="Pfam" id="PF05790">
    <property type="entry name" value="C2-set"/>
    <property type="match status" value="2"/>
</dbReference>
<dbReference type="SMART" id="SM00409">
    <property type="entry name" value="IG"/>
    <property type="match status" value="5"/>
</dbReference>
<dbReference type="GO" id="GO:0005902">
    <property type="term" value="C:microvillus"/>
    <property type="evidence" value="ECO:0007669"/>
    <property type="project" value="Ensembl"/>
</dbReference>
<evidence type="ECO:0000256" key="4">
    <source>
        <dbReference type="ARBA" id="ARBA00022525"/>
    </source>
</evidence>
<dbReference type="InterPro" id="IPR003987">
    <property type="entry name" value="ICAM_VCAM_N"/>
</dbReference>
<evidence type="ECO:0000256" key="13">
    <source>
        <dbReference type="ARBA" id="ARBA00023180"/>
    </source>
</evidence>
<accession>F7CRW5</accession>
<dbReference type="InterPro" id="IPR013783">
    <property type="entry name" value="Ig-like_fold"/>
</dbReference>
<evidence type="ECO:0000256" key="11">
    <source>
        <dbReference type="ARBA" id="ARBA00023136"/>
    </source>
</evidence>
<dbReference type="FunFam" id="2.60.40.10:FF:000671">
    <property type="entry name" value="Vascular cell adhesion molecule 1"/>
    <property type="match status" value="2"/>
</dbReference>
<organism evidence="20 21">
    <name type="scientific">Monodelphis domestica</name>
    <name type="common">Gray short-tailed opossum</name>
    <dbReference type="NCBI Taxonomy" id="13616"/>
    <lineage>
        <taxon>Eukaryota</taxon>
        <taxon>Metazoa</taxon>
        <taxon>Chordata</taxon>
        <taxon>Craniata</taxon>
        <taxon>Vertebrata</taxon>
        <taxon>Euteleostomi</taxon>
        <taxon>Mammalia</taxon>
        <taxon>Metatheria</taxon>
        <taxon>Didelphimorphia</taxon>
        <taxon>Didelphidae</taxon>
        <taxon>Monodelphis</taxon>
    </lineage>
</organism>
<dbReference type="SUPFAM" id="SSF48726">
    <property type="entry name" value="Immunoglobulin"/>
    <property type="match status" value="7"/>
</dbReference>
<dbReference type="GO" id="GO:0098631">
    <property type="term" value="F:cell adhesion mediator activity"/>
    <property type="evidence" value="ECO:0007669"/>
    <property type="project" value="Ensembl"/>
</dbReference>
<keyword evidence="10 17" id="KW-1133">Transmembrane helix</keyword>
<dbReference type="GO" id="GO:0022614">
    <property type="term" value="P:membrane to membrane docking"/>
    <property type="evidence" value="ECO:0007669"/>
    <property type="project" value="Ensembl"/>
</dbReference>
<dbReference type="GO" id="GO:0002102">
    <property type="term" value="C:podosome"/>
    <property type="evidence" value="ECO:0007669"/>
    <property type="project" value="Ensembl"/>
</dbReference>
<dbReference type="GO" id="GO:0045177">
    <property type="term" value="C:apical part of cell"/>
    <property type="evidence" value="ECO:0007669"/>
    <property type="project" value="Ensembl"/>
</dbReference>
<evidence type="ECO:0000256" key="14">
    <source>
        <dbReference type="ARBA" id="ARBA00023319"/>
    </source>
</evidence>
<feature type="domain" description="Ig-like" evidence="19">
    <location>
        <begin position="317"/>
        <end position="398"/>
    </location>
</feature>
<dbReference type="GO" id="GO:0008131">
    <property type="term" value="F:primary methylamine oxidase activity"/>
    <property type="evidence" value="ECO:0007669"/>
    <property type="project" value="Ensembl"/>
</dbReference>
<evidence type="ECO:0000256" key="9">
    <source>
        <dbReference type="ARBA" id="ARBA00022889"/>
    </source>
</evidence>
<dbReference type="GO" id="GO:0007160">
    <property type="term" value="P:cell-matrix adhesion"/>
    <property type="evidence" value="ECO:0007669"/>
    <property type="project" value="Ensembl"/>
</dbReference>
<evidence type="ECO:0000256" key="18">
    <source>
        <dbReference type="SAM" id="SignalP"/>
    </source>
</evidence>
<dbReference type="CDD" id="cd00096">
    <property type="entry name" value="Ig"/>
    <property type="match status" value="1"/>
</dbReference>
<keyword evidence="13" id="KW-0325">Glycoprotein</keyword>
<dbReference type="Pfam" id="PF07679">
    <property type="entry name" value="I-set"/>
    <property type="match status" value="2"/>
</dbReference>
<dbReference type="Pfam" id="PF13927">
    <property type="entry name" value="Ig_3"/>
    <property type="match status" value="3"/>
</dbReference>
<dbReference type="GO" id="GO:0007157">
    <property type="term" value="P:heterophilic cell-cell adhesion via plasma membrane cell adhesion molecules"/>
    <property type="evidence" value="ECO:0007669"/>
    <property type="project" value="Ensembl"/>
</dbReference>
<dbReference type="GO" id="GO:0034113">
    <property type="term" value="P:heterotypic cell-cell adhesion"/>
    <property type="evidence" value="ECO:0007669"/>
    <property type="project" value="Ensembl"/>
</dbReference>
<evidence type="ECO:0000256" key="8">
    <source>
        <dbReference type="ARBA" id="ARBA00022843"/>
    </source>
</evidence>
<sequence>MYKMSGQKLMIVLAANLLWMIFAASEDLNIEVGPSSRIAAQIGGYTELTCTMTGCESPFFSWRTQIDSPLGGKVQNEGTKSTLIMNPVSFQNEHAYLCTASCGSKKVERGIQVELYSFPSDPEIEMSGPLIVGSPITVTCKVPKVYPSERLEMAFLMEGSYHPMEVHEIVEDAEESILVTKGLKMTFTPTMEDMGKSLTCEAKLPIDEMDFEPKERRTTQKLQVNDVPKNTAISISPSNIVQEGDPVTLTCSSEGLPPPRIFWNKKQDNEDPLPLSENATLTLVATRREDSGTYVCEAKNQFGKSRKEVEIIVQGKPLRVEVSPGPKTAAQIGDSVVLTCTMMGCEAPFFSWRTQIDSPLGGKVSNEGTKSTLIMNPIGFENEHSYLCTASCGDRKVEKGIQVELYSFPSDPEIEMSGPLIVGSPITVTCKVPKVYPSERLEMAFLMEGSHLPMERQEIVEDAEESILVTKGLKMSFTPTMEDMGKSLTCEAKLPIDEMEFEPKERRTTQILQVKMRPKDTSLTAFPSDSVKEGDSVTISCTSGDVPKSQIILRKKTEWGETELEFTAGTYIIPAAQLEDAGMYECESKNEGGSEVRSLMLDVKVPPRNTTIFIHPSRTVLEGENVTITCKTFSHPPAVIVLKKVDVDNEVTMCSKNGTFTLYHVTPDDTGVYVIDISNEVGNDSGQIEISVIEMPKYFSPQLVALYCLSSLIIPATGMVIYFARKANHKGSYSLVDALKSKV</sequence>
<dbReference type="GO" id="GO:0005886">
    <property type="term" value="C:plasma membrane"/>
    <property type="evidence" value="ECO:0000318"/>
    <property type="project" value="GO_Central"/>
</dbReference>
<dbReference type="GO" id="GO:0005783">
    <property type="term" value="C:endoplasmic reticulum"/>
    <property type="evidence" value="ECO:0007669"/>
    <property type="project" value="Ensembl"/>
</dbReference>
<dbReference type="InterPro" id="IPR036179">
    <property type="entry name" value="Ig-like_dom_sf"/>
</dbReference>
<dbReference type="GO" id="GO:0006954">
    <property type="term" value="P:inflammatory response"/>
    <property type="evidence" value="ECO:0007669"/>
    <property type="project" value="Ensembl"/>
</dbReference>
<comment type="subcellular location">
    <subcellularLocation>
        <location evidence="1">Cell membrane</location>
        <topology evidence="1">Single-pass type I membrane protein</topology>
    </subcellularLocation>
    <subcellularLocation>
        <location evidence="2">Secreted</location>
    </subcellularLocation>
</comment>
<reference evidence="20" key="3">
    <citation type="submission" date="2025-09" db="UniProtKB">
        <authorList>
            <consortium name="Ensembl"/>
        </authorList>
    </citation>
    <scope>IDENTIFICATION</scope>
</reference>
<feature type="domain" description="Ig-like" evidence="19">
    <location>
        <begin position="43"/>
        <end position="108"/>
    </location>
</feature>
<evidence type="ECO:0000256" key="15">
    <source>
        <dbReference type="ARBA" id="ARBA00053967"/>
    </source>
</evidence>
<feature type="domain" description="Ig-like" evidence="19">
    <location>
        <begin position="228"/>
        <end position="312"/>
    </location>
</feature>
<dbReference type="GO" id="GO:0030175">
    <property type="term" value="C:filopodium"/>
    <property type="evidence" value="ECO:0007669"/>
    <property type="project" value="Ensembl"/>
</dbReference>
<evidence type="ECO:0000256" key="6">
    <source>
        <dbReference type="ARBA" id="ARBA00022729"/>
    </source>
</evidence>
<dbReference type="HOGENOM" id="CLU_022321_0_0_1"/>
<dbReference type="PROSITE" id="PS50835">
    <property type="entry name" value="IG_LIKE"/>
    <property type="match status" value="5"/>
</dbReference>
<gene>
    <name evidence="20" type="primary">VCAM1</name>
</gene>
<name>F7CRW5_MONDO</name>
<dbReference type="PANTHER" id="PTHR13771:SF14">
    <property type="entry name" value="VASCULAR CELL ADHESION PROTEIN 1"/>
    <property type="match status" value="1"/>
</dbReference>
<evidence type="ECO:0000256" key="12">
    <source>
        <dbReference type="ARBA" id="ARBA00023157"/>
    </source>
</evidence>
<keyword evidence="12" id="KW-1015">Disulfide bond</keyword>
<dbReference type="Bgee" id="ENSMODG00000003497">
    <property type="expression patterns" value="Expressed in hindlimb bud and 16 other cell types or tissues"/>
</dbReference>
<dbReference type="GO" id="GO:1904646">
    <property type="term" value="P:cellular response to amyloid-beta"/>
    <property type="evidence" value="ECO:0007669"/>
    <property type="project" value="Ensembl"/>
</dbReference>
<keyword evidence="3" id="KW-1003">Cell membrane</keyword>
<dbReference type="PRINTS" id="PR01474">
    <property type="entry name" value="VCAM1"/>
</dbReference>
<dbReference type="GO" id="GO:0005794">
    <property type="term" value="C:Golgi apparatus"/>
    <property type="evidence" value="ECO:0007669"/>
    <property type="project" value="Ensembl"/>
</dbReference>
<dbReference type="GO" id="GO:0050901">
    <property type="term" value="P:leukocyte tethering or rolling"/>
    <property type="evidence" value="ECO:0007669"/>
    <property type="project" value="Ensembl"/>
</dbReference>
<dbReference type="STRING" id="13616.ENSMODP00000004279"/>
<dbReference type="AlphaFoldDB" id="F7CRW5"/>
<evidence type="ECO:0000259" key="19">
    <source>
        <dbReference type="PROSITE" id="PS50835"/>
    </source>
</evidence>
<dbReference type="InParanoid" id="F7CRW5"/>
<dbReference type="GeneTree" id="ENSGT00940000156511"/>
<comment type="function">
    <text evidence="15">Cell adhesion glycoprotein predominantly expressed on the surface of endothelial cells that plays an important role in immune surveillance and inflammation. Acts as a major regulator of leukocyte adhesion to the endothelium through interaction with different types of integrins. During inflammatory responses, binds ligands on the surface of activated endothelial cells to initiate the activation of calcium channels and the plasma membrane-associated small GTPase RAC1 leading to leukocyte transendothelial migration. Also serves as a quality-control checkpoint for entry into bone marrow by providing a 'don't-eat-me' stamping in the context of major histocompatibility complex (MHC) class-I presentation.</text>
</comment>
<dbReference type="PANTHER" id="PTHR13771">
    <property type="entry name" value="INTERCELLULAR ADHESION MOLECULE"/>
    <property type="match status" value="1"/>
</dbReference>
<dbReference type="GO" id="GO:0009308">
    <property type="term" value="P:amine metabolic process"/>
    <property type="evidence" value="ECO:0007669"/>
    <property type="project" value="Ensembl"/>
</dbReference>
<dbReference type="Proteomes" id="UP000002280">
    <property type="component" value="Chromosome 2"/>
</dbReference>
<evidence type="ECO:0000256" key="17">
    <source>
        <dbReference type="SAM" id="Phobius"/>
    </source>
</evidence>
<evidence type="ECO:0000256" key="2">
    <source>
        <dbReference type="ARBA" id="ARBA00004613"/>
    </source>
</evidence>
<dbReference type="GO" id="GO:0005178">
    <property type="term" value="F:integrin binding"/>
    <property type="evidence" value="ECO:0000318"/>
    <property type="project" value="GO_Central"/>
</dbReference>
<keyword evidence="21" id="KW-1185">Reference proteome</keyword>
<keyword evidence="8" id="KW-0832">Ubl conjugation</keyword>
<feature type="chain" id="PRO_5003350641" description="Vascular cell adhesion protein 1" evidence="18">
    <location>
        <begin position="26"/>
        <end position="743"/>
    </location>
</feature>
<dbReference type="GO" id="GO:0009897">
    <property type="term" value="C:external side of plasma membrane"/>
    <property type="evidence" value="ECO:0007669"/>
    <property type="project" value="Ensembl"/>
</dbReference>
<dbReference type="FunFam" id="2.60.40.10:FF:000817">
    <property type="entry name" value="Vascular cell adhesion molecule 1"/>
    <property type="match status" value="1"/>
</dbReference>
<evidence type="ECO:0000256" key="7">
    <source>
        <dbReference type="ARBA" id="ARBA00022737"/>
    </source>
</evidence>
<evidence type="ECO:0000256" key="1">
    <source>
        <dbReference type="ARBA" id="ARBA00004251"/>
    </source>
</evidence>
<dbReference type="InterPro" id="IPR008424">
    <property type="entry name" value="Ig_C2-set"/>
</dbReference>
<evidence type="ECO:0000256" key="10">
    <source>
        <dbReference type="ARBA" id="ARBA00022989"/>
    </source>
</evidence>
<dbReference type="GO" id="GO:0042102">
    <property type="term" value="P:positive regulation of T cell proliferation"/>
    <property type="evidence" value="ECO:0007669"/>
    <property type="project" value="Ensembl"/>
</dbReference>
<dbReference type="FunFam" id="2.60.40.10:FF:000625">
    <property type="entry name" value="Vascular cell adhesion molecule 1"/>
    <property type="match status" value="2"/>
</dbReference>
<feature type="transmembrane region" description="Helical" evidence="17">
    <location>
        <begin position="704"/>
        <end position="724"/>
    </location>
</feature>
<evidence type="ECO:0000256" key="16">
    <source>
        <dbReference type="ARBA" id="ARBA00071085"/>
    </source>
</evidence>
<keyword evidence="6 18" id="KW-0732">Signal</keyword>
<dbReference type="GO" id="GO:0071065">
    <property type="term" value="C:alpha9-beta1 integrin-vascular cell adhesion molecule-1 complex"/>
    <property type="evidence" value="ECO:0007669"/>
    <property type="project" value="Ensembl"/>
</dbReference>
<dbReference type="KEGG" id="mdo:100032965"/>
<dbReference type="InterPro" id="IPR003598">
    <property type="entry name" value="Ig_sub2"/>
</dbReference>
<dbReference type="Ensembl" id="ENSMODT00000004369.4">
    <property type="protein sequence ID" value="ENSMODP00000004279.3"/>
    <property type="gene ID" value="ENSMODG00000003497.4"/>
</dbReference>
<keyword evidence="11 17" id="KW-0472">Membrane</keyword>
<dbReference type="FunFam" id="2.60.40.10:FF:000782">
    <property type="entry name" value="Vascular cell adhesion molecule 1"/>
    <property type="match status" value="1"/>
</dbReference>
<evidence type="ECO:0000313" key="20">
    <source>
        <dbReference type="Ensembl" id="ENSMODP00000004279.3"/>
    </source>
</evidence>
<dbReference type="InterPro" id="IPR013098">
    <property type="entry name" value="Ig_I-set"/>
</dbReference>
<keyword evidence="7" id="KW-0677">Repeat</keyword>
<proteinExistence type="predicted"/>
<dbReference type="GO" id="GO:0005769">
    <property type="term" value="C:early endosome"/>
    <property type="evidence" value="ECO:0007669"/>
    <property type="project" value="Ensembl"/>
</dbReference>
<evidence type="ECO:0000313" key="21">
    <source>
        <dbReference type="Proteomes" id="UP000002280"/>
    </source>
</evidence>
<dbReference type="PRINTS" id="PR01472">
    <property type="entry name" value="ICAMVCAM1"/>
</dbReference>
<dbReference type="GO" id="GO:0007155">
    <property type="term" value="P:cell adhesion"/>
    <property type="evidence" value="ECO:0000318"/>
    <property type="project" value="GO_Central"/>
</dbReference>
<keyword evidence="14" id="KW-0393">Immunoglobulin domain</keyword>
<dbReference type="eggNOG" id="ENOG502QSKQ">
    <property type="taxonomic scope" value="Eukaryota"/>
</dbReference>
<dbReference type="InterPro" id="IPR007110">
    <property type="entry name" value="Ig-like_dom"/>
</dbReference>
<keyword evidence="5 17" id="KW-0812">Transmembrane</keyword>
<reference evidence="20 21" key="1">
    <citation type="journal article" date="2007" name="Nature">
        <title>Genome of the marsupial Monodelphis domestica reveals innovation in non-coding sequences.</title>
        <authorList>
            <person name="Mikkelsen T.S."/>
            <person name="Wakefield M.J."/>
            <person name="Aken B."/>
            <person name="Amemiya C.T."/>
            <person name="Chang J.L."/>
            <person name="Duke S."/>
            <person name="Garber M."/>
            <person name="Gentles A.J."/>
            <person name="Goodstadt L."/>
            <person name="Heger A."/>
            <person name="Jurka J."/>
            <person name="Kamal M."/>
            <person name="Mauceli E."/>
            <person name="Searle S.M."/>
            <person name="Sharpe T."/>
            <person name="Baker M.L."/>
            <person name="Batzer M.A."/>
            <person name="Benos P.V."/>
            <person name="Belov K."/>
            <person name="Clamp M."/>
            <person name="Cook A."/>
            <person name="Cuff J."/>
            <person name="Das R."/>
            <person name="Davidow L."/>
            <person name="Deakin J.E."/>
            <person name="Fazzari M.J."/>
            <person name="Glass J.L."/>
            <person name="Grabherr M."/>
            <person name="Greally J.M."/>
            <person name="Gu W."/>
            <person name="Hore T.A."/>
            <person name="Huttley G.A."/>
            <person name="Kleber M."/>
            <person name="Jirtle R.L."/>
            <person name="Koina E."/>
            <person name="Lee J.T."/>
            <person name="Mahony S."/>
            <person name="Marra M.A."/>
            <person name="Miller R.D."/>
            <person name="Nicholls R.D."/>
            <person name="Oda M."/>
            <person name="Papenfuss A.T."/>
            <person name="Parra Z.E."/>
            <person name="Pollock D.D."/>
            <person name="Ray D.A."/>
            <person name="Schein J.E."/>
            <person name="Speed T.P."/>
            <person name="Thompson K."/>
            <person name="VandeBerg J.L."/>
            <person name="Wade C.M."/>
            <person name="Walker J.A."/>
            <person name="Waters P.D."/>
            <person name="Webber C."/>
            <person name="Weidman J.R."/>
            <person name="Xie X."/>
            <person name="Zody M.C."/>
            <person name="Baldwin J."/>
            <person name="Abdouelleil A."/>
            <person name="Abdulkadir J."/>
            <person name="Abebe A."/>
            <person name="Abera B."/>
            <person name="Abreu J."/>
            <person name="Acer S.C."/>
            <person name="Aftuck L."/>
            <person name="Alexander A."/>
            <person name="An P."/>
            <person name="Anderson E."/>
            <person name="Anderson S."/>
            <person name="Arachi H."/>
            <person name="Azer M."/>
            <person name="Bachantsang P."/>
            <person name="Barry A."/>
            <person name="Bayul T."/>
            <person name="Berlin A."/>
            <person name="Bessette D."/>
            <person name="Bloom T."/>
            <person name="Bloom T."/>
            <person name="Boguslavskiy L."/>
            <person name="Bonnet C."/>
            <person name="Boukhgalter B."/>
            <person name="Bourzgui I."/>
            <person name="Brown A."/>
            <person name="Cahill P."/>
            <person name="Channer S."/>
            <person name="Cheshatsang Y."/>
            <person name="Chuda L."/>
            <person name="Citroen M."/>
            <person name="Collymore A."/>
            <person name="Cooke P."/>
            <person name="Costello M."/>
            <person name="D'Aco K."/>
            <person name="Daza R."/>
            <person name="De Haan G."/>
            <person name="DeGray S."/>
            <person name="DeMaso C."/>
            <person name="Dhargay N."/>
            <person name="Dooley K."/>
            <person name="Dooley E."/>
            <person name="Doricent M."/>
            <person name="Dorje P."/>
            <person name="Dorjee K."/>
            <person name="Dupes A."/>
            <person name="Elong R."/>
            <person name="Falk J."/>
            <person name="Farina A."/>
            <person name="Faro S."/>
            <person name="Ferguson D."/>
            <person name="Fisher S."/>
            <person name="Foley C.D."/>
            <person name="Franke A."/>
            <person name="Friedrich D."/>
            <person name="Gadbois L."/>
            <person name="Gearin G."/>
            <person name="Gearin C.R."/>
            <person name="Giannoukos G."/>
            <person name="Goode T."/>
            <person name="Graham J."/>
            <person name="Grandbois E."/>
            <person name="Grewal S."/>
            <person name="Gyaltsen K."/>
            <person name="Hafez N."/>
            <person name="Hagos B."/>
            <person name="Hall J."/>
            <person name="Henson C."/>
            <person name="Hollinger A."/>
            <person name="Honan T."/>
            <person name="Huard M.D."/>
            <person name="Hughes L."/>
            <person name="Hurhula B."/>
            <person name="Husby M.E."/>
            <person name="Kamat A."/>
            <person name="Kanga B."/>
            <person name="Kashin S."/>
            <person name="Khazanovich D."/>
            <person name="Kisner P."/>
            <person name="Lance K."/>
            <person name="Lara M."/>
            <person name="Lee W."/>
            <person name="Lennon N."/>
            <person name="Letendre F."/>
            <person name="LeVine R."/>
            <person name="Lipovsky A."/>
            <person name="Liu X."/>
            <person name="Liu J."/>
            <person name="Liu S."/>
            <person name="Lokyitsang T."/>
            <person name="Lokyitsang Y."/>
            <person name="Lubonja R."/>
            <person name="Lui A."/>
            <person name="MacDonald P."/>
            <person name="Magnisalis V."/>
            <person name="Maru K."/>
            <person name="Matthews C."/>
            <person name="McCusker W."/>
            <person name="McDonough S."/>
            <person name="Mehta T."/>
            <person name="Meldrim J."/>
            <person name="Meneus L."/>
            <person name="Mihai O."/>
            <person name="Mihalev A."/>
            <person name="Mihova T."/>
            <person name="Mittelman R."/>
            <person name="Mlenga V."/>
            <person name="Montmayeur A."/>
            <person name="Mulrain L."/>
            <person name="Navidi A."/>
            <person name="Naylor J."/>
            <person name="Negash T."/>
            <person name="Nguyen T."/>
            <person name="Nguyen N."/>
            <person name="Nicol R."/>
            <person name="Norbu C."/>
            <person name="Norbu N."/>
            <person name="Novod N."/>
            <person name="O'Neill B."/>
            <person name="Osman S."/>
            <person name="Markiewicz E."/>
            <person name="Oyono O.L."/>
            <person name="Patti C."/>
            <person name="Phunkhang P."/>
            <person name="Pierre F."/>
            <person name="Priest M."/>
            <person name="Raghuraman S."/>
            <person name="Rege F."/>
            <person name="Reyes R."/>
            <person name="Rise C."/>
            <person name="Rogov P."/>
            <person name="Ross K."/>
            <person name="Ryan E."/>
            <person name="Settipalli S."/>
            <person name="Shea T."/>
            <person name="Sherpa N."/>
            <person name="Shi L."/>
            <person name="Shih D."/>
            <person name="Sparrow T."/>
            <person name="Spaulding J."/>
            <person name="Stalker J."/>
            <person name="Stange-Thomann N."/>
            <person name="Stavropoulos S."/>
            <person name="Stone C."/>
            <person name="Strader C."/>
            <person name="Tesfaye S."/>
            <person name="Thomson T."/>
            <person name="Thoulutsang Y."/>
            <person name="Thoulutsang D."/>
            <person name="Topham K."/>
            <person name="Topping I."/>
            <person name="Tsamla T."/>
            <person name="Vassiliev H."/>
            <person name="Vo A."/>
            <person name="Wangchuk T."/>
            <person name="Wangdi T."/>
            <person name="Weiand M."/>
            <person name="Wilkinson J."/>
            <person name="Wilson A."/>
            <person name="Yadav S."/>
            <person name="Young G."/>
            <person name="Yu Q."/>
            <person name="Zembek L."/>
            <person name="Zhong D."/>
            <person name="Zimmer A."/>
            <person name="Zwirko Z."/>
            <person name="Jaffe D.B."/>
            <person name="Alvarez P."/>
            <person name="Brockman W."/>
            <person name="Butler J."/>
            <person name="Chin C."/>
            <person name="Gnerre S."/>
            <person name="MacCallum I."/>
            <person name="Graves J.A."/>
            <person name="Ponting C.P."/>
            <person name="Breen M."/>
            <person name="Samollow P.B."/>
            <person name="Lander E.S."/>
            <person name="Lindblad-Toh K."/>
        </authorList>
    </citation>
    <scope>NUCLEOTIDE SEQUENCE [LARGE SCALE GENOMIC DNA]</scope>
</reference>
<dbReference type="GO" id="GO:0033631">
    <property type="term" value="P:cell-cell adhesion mediated by integrin"/>
    <property type="evidence" value="ECO:0007669"/>
    <property type="project" value="Ensembl"/>
</dbReference>
<feature type="signal peptide" evidence="18">
    <location>
        <begin position="1"/>
        <end position="25"/>
    </location>
</feature>
<evidence type="ECO:0000256" key="3">
    <source>
        <dbReference type="ARBA" id="ARBA00022475"/>
    </source>
</evidence>
<protein>
    <recommendedName>
        <fullName evidence="16">Vascular cell adhesion protein 1</fullName>
    </recommendedName>
</protein>
<dbReference type="InterPro" id="IPR003989">
    <property type="entry name" value="VCAM-1"/>
</dbReference>
<dbReference type="GO" id="GO:0005615">
    <property type="term" value="C:extracellular space"/>
    <property type="evidence" value="ECO:0007669"/>
    <property type="project" value="Ensembl"/>
</dbReference>
<feature type="domain" description="Ig-like" evidence="19">
    <location>
        <begin position="607"/>
        <end position="691"/>
    </location>
</feature>
<keyword evidence="9" id="KW-0130">Cell adhesion</keyword>
<feature type="domain" description="Ig-like" evidence="19">
    <location>
        <begin position="518"/>
        <end position="602"/>
    </location>
</feature>